<keyword evidence="2" id="KW-0012">Acyltransferase</keyword>
<dbReference type="Pfam" id="PF13302">
    <property type="entry name" value="Acetyltransf_3"/>
    <property type="match status" value="1"/>
</dbReference>
<dbReference type="PANTHER" id="PTHR43441">
    <property type="entry name" value="RIBOSOMAL-PROTEIN-SERINE ACETYLTRANSFERASE"/>
    <property type="match status" value="1"/>
</dbReference>
<gene>
    <name evidence="2" type="primary">ydaF</name>
    <name evidence="2" type="ORF">LMG032447_00007</name>
</gene>
<feature type="domain" description="N-acetyltransferase" evidence="1">
    <location>
        <begin position="25"/>
        <end position="178"/>
    </location>
</feature>
<dbReference type="Gene3D" id="3.40.630.30">
    <property type="match status" value="1"/>
</dbReference>
<comment type="caution">
    <text evidence="2">The sequence shown here is derived from an EMBL/GenBank/DDBJ whole genome shotgun (WGS) entry which is preliminary data.</text>
</comment>
<keyword evidence="2" id="KW-0808">Transferase</keyword>
<dbReference type="InterPro" id="IPR000182">
    <property type="entry name" value="GNAT_dom"/>
</dbReference>
<sequence length="189" mass="21422">MFTLSTFTTGQLKVKLALTDEKYAPALFNILKQDANRLIPWLPWVADMQSIDQEVVFIQQSRLQFAKTTAIVLTILVNDQPAGMIDLHKIDLMQQNAEVGYWLGSQYQGQGIMTQALQQVSQYALTELGLHKLLLLADVDNYPSIQVAQGAGFTLEATLKEQVRNHQGQYRDMRLFALFNHNSSHLKEN</sequence>
<dbReference type="RefSeq" id="WP_248705486.1">
    <property type="nucleotide sequence ID" value="NZ_CAKOET010000001.1"/>
</dbReference>
<dbReference type="PROSITE" id="PS51186">
    <property type="entry name" value="GNAT"/>
    <property type="match status" value="1"/>
</dbReference>
<dbReference type="InterPro" id="IPR016181">
    <property type="entry name" value="Acyl_CoA_acyltransferase"/>
</dbReference>
<dbReference type="Proteomes" id="UP000838102">
    <property type="component" value="Unassembled WGS sequence"/>
</dbReference>
<evidence type="ECO:0000259" key="1">
    <source>
        <dbReference type="PROSITE" id="PS51186"/>
    </source>
</evidence>
<dbReference type="EC" id="2.3.1.-" evidence="2"/>
<accession>A0ABN8HDS7</accession>
<dbReference type="SUPFAM" id="SSF55729">
    <property type="entry name" value="Acyl-CoA N-acyltransferases (Nat)"/>
    <property type="match status" value="1"/>
</dbReference>
<evidence type="ECO:0000313" key="2">
    <source>
        <dbReference type="EMBL" id="CAH1849893.1"/>
    </source>
</evidence>
<reference evidence="2" key="1">
    <citation type="submission" date="2022-03" db="EMBL/GenBank/DDBJ databases">
        <authorList>
            <person name="Hettiarachchi G."/>
        </authorList>
    </citation>
    <scope>NUCLEOTIDE SEQUENCE</scope>
    <source>
        <strain evidence="2">LMG 32447</strain>
    </source>
</reference>
<evidence type="ECO:0000313" key="3">
    <source>
        <dbReference type="Proteomes" id="UP000838102"/>
    </source>
</evidence>
<keyword evidence="3" id="KW-1185">Reference proteome</keyword>
<organism evidence="2 3">
    <name type="scientific">Convivina praedatoris</name>
    <dbReference type="NCBI Taxonomy" id="2880963"/>
    <lineage>
        <taxon>Bacteria</taxon>
        <taxon>Bacillati</taxon>
        <taxon>Bacillota</taxon>
        <taxon>Bacilli</taxon>
        <taxon>Lactobacillales</taxon>
        <taxon>Lactobacillaceae</taxon>
        <taxon>Convivina</taxon>
    </lineage>
</organism>
<dbReference type="GO" id="GO:0016746">
    <property type="term" value="F:acyltransferase activity"/>
    <property type="evidence" value="ECO:0007669"/>
    <property type="project" value="UniProtKB-KW"/>
</dbReference>
<protein>
    <submittedName>
        <fullName evidence="2">Ribosomal N-acetyltransferase YdaF</fullName>
        <ecNumber evidence="2">2.3.1.-</ecNumber>
    </submittedName>
</protein>
<dbReference type="CDD" id="cd04301">
    <property type="entry name" value="NAT_SF"/>
    <property type="match status" value="1"/>
</dbReference>
<proteinExistence type="predicted"/>
<dbReference type="PANTHER" id="PTHR43441:SF11">
    <property type="entry name" value="RIBOSOMAL-PROTEIN-SERINE ACETYLTRANSFERASE"/>
    <property type="match status" value="1"/>
</dbReference>
<dbReference type="InterPro" id="IPR051908">
    <property type="entry name" value="Ribosomal_N-acetyltransferase"/>
</dbReference>
<name>A0ABN8HDS7_9LACO</name>
<dbReference type="EMBL" id="CAKOEU010000001">
    <property type="protein sequence ID" value="CAH1849893.1"/>
    <property type="molecule type" value="Genomic_DNA"/>
</dbReference>